<reference evidence="2 3" key="1">
    <citation type="submission" date="2015-09" db="EMBL/GenBank/DDBJ databases">
        <authorList>
            <consortium name="Pathogen Informatics"/>
        </authorList>
    </citation>
    <scope>NUCLEOTIDE SEQUENCE [LARGE SCALE GENOMIC DNA]</scope>
    <source>
        <strain evidence="2 3">2789STDY5608887</strain>
    </source>
</reference>
<dbReference type="Proteomes" id="UP000095453">
    <property type="component" value="Unassembled WGS sequence"/>
</dbReference>
<dbReference type="SMART" id="SM00860">
    <property type="entry name" value="SMI1_KNR4"/>
    <property type="match status" value="1"/>
</dbReference>
<sequence length="163" mass="19132">MNILKDLVNRVNEKVMIKTVLGEETYYFMWNAPATAEDIQAFENRNECSLPDDYKESLLISNGAILYKSEYEDDGYKLLSLEEVEEVTQEMKDDGYDISDKCYCFLQCLFSNDVLLLDLQKKTNYIMDGDVGYPSDEWKYIGSDINTFFIRLCQCNGAMYWRW</sequence>
<evidence type="ECO:0000313" key="3">
    <source>
        <dbReference type="Proteomes" id="UP000095453"/>
    </source>
</evidence>
<gene>
    <name evidence="2" type="ORF">ERS852444_03659</name>
</gene>
<organism evidence="2 3">
    <name type="scientific">Roseburia inulinivorans</name>
    <dbReference type="NCBI Taxonomy" id="360807"/>
    <lineage>
        <taxon>Bacteria</taxon>
        <taxon>Bacillati</taxon>
        <taxon>Bacillota</taxon>
        <taxon>Clostridia</taxon>
        <taxon>Lachnospirales</taxon>
        <taxon>Lachnospiraceae</taxon>
        <taxon>Roseburia</taxon>
    </lineage>
</organism>
<dbReference type="Pfam" id="PF09346">
    <property type="entry name" value="SMI1_KNR4"/>
    <property type="match status" value="1"/>
</dbReference>
<name>A0A173W019_9FIRM</name>
<accession>A0A173W019</accession>
<protein>
    <submittedName>
        <fullName evidence="2">SMI1 / KNR4 family</fullName>
    </submittedName>
</protein>
<evidence type="ECO:0000313" key="2">
    <source>
        <dbReference type="EMBL" id="CUN31757.1"/>
    </source>
</evidence>
<dbReference type="AlphaFoldDB" id="A0A173W019"/>
<dbReference type="SUPFAM" id="SSF160631">
    <property type="entry name" value="SMI1/KNR4-like"/>
    <property type="match status" value="1"/>
</dbReference>
<dbReference type="EMBL" id="CYXX01000062">
    <property type="protein sequence ID" value="CUN31757.1"/>
    <property type="molecule type" value="Genomic_DNA"/>
</dbReference>
<dbReference type="InterPro" id="IPR037883">
    <property type="entry name" value="Knr4/Smi1-like_sf"/>
</dbReference>
<feature type="domain" description="Knr4/Smi1-like" evidence="1">
    <location>
        <begin position="33"/>
        <end position="151"/>
    </location>
</feature>
<dbReference type="Gene3D" id="3.40.1580.10">
    <property type="entry name" value="SMI1/KNR4-like"/>
    <property type="match status" value="1"/>
</dbReference>
<evidence type="ECO:0000259" key="1">
    <source>
        <dbReference type="SMART" id="SM00860"/>
    </source>
</evidence>
<proteinExistence type="predicted"/>
<dbReference type="InterPro" id="IPR018958">
    <property type="entry name" value="Knr4/Smi1-like_dom"/>
</dbReference>